<feature type="binding site" evidence="1">
    <location>
        <position position="196"/>
    </location>
    <ligand>
        <name>substrate</name>
    </ligand>
</feature>
<gene>
    <name evidence="5" type="ORF">CFX0092_A3310</name>
</gene>
<feature type="region of interest" description="Disordered" evidence="2">
    <location>
        <begin position="399"/>
        <end position="418"/>
    </location>
</feature>
<dbReference type="InterPro" id="IPR027266">
    <property type="entry name" value="TrmE/GcvT-like"/>
</dbReference>
<feature type="compositionally biased region" description="Gly residues" evidence="2">
    <location>
        <begin position="407"/>
        <end position="418"/>
    </location>
</feature>
<dbReference type="EMBL" id="LN890655">
    <property type="protein sequence ID" value="CUS05188.2"/>
    <property type="molecule type" value="Genomic_DNA"/>
</dbReference>
<dbReference type="GO" id="GO:0032259">
    <property type="term" value="P:methylation"/>
    <property type="evidence" value="ECO:0007669"/>
    <property type="project" value="UniProtKB-KW"/>
</dbReference>
<evidence type="ECO:0000256" key="2">
    <source>
        <dbReference type="SAM" id="MobiDB-lite"/>
    </source>
</evidence>
<dbReference type="OrthoDB" id="9774591at2"/>
<dbReference type="Pfam" id="PF01571">
    <property type="entry name" value="GCV_T"/>
    <property type="match status" value="1"/>
</dbReference>
<evidence type="ECO:0000313" key="5">
    <source>
        <dbReference type="EMBL" id="CUS05188.2"/>
    </source>
</evidence>
<dbReference type="KEGG" id="pbf:CFX0092_A3310"/>
<accession>A0A160T798</accession>
<dbReference type="InterPro" id="IPR029043">
    <property type="entry name" value="GcvT/YgfZ_C"/>
</dbReference>
<evidence type="ECO:0000256" key="1">
    <source>
        <dbReference type="PIRSR" id="PIRSR006487-1"/>
    </source>
</evidence>
<dbReference type="AlphaFoldDB" id="A0A160T798"/>
<dbReference type="PANTHER" id="PTHR43757:SF2">
    <property type="entry name" value="AMINOMETHYLTRANSFERASE, MITOCHONDRIAL"/>
    <property type="match status" value="1"/>
</dbReference>
<dbReference type="RefSeq" id="WP_095044434.1">
    <property type="nucleotide sequence ID" value="NZ_LN890655.1"/>
</dbReference>
<reference evidence="5" key="1">
    <citation type="submission" date="2016-01" db="EMBL/GenBank/DDBJ databases">
        <authorList>
            <person name="Mcilroy J.S."/>
            <person name="Karst M S."/>
            <person name="Albertsen M."/>
        </authorList>
    </citation>
    <scope>NUCLEOTIDE SEQUENCE</scope>
    <source>
        <strain evidence="5">Cfx-K</strain>
    </source>
</reference>
<dbReference type="Gene3D" id="3.30.1360.120">
    <property type="entry name" value="Probable tRNA modification gtpase trme, domain 1"/>
    <property type="match status" value="1"/>
</dbReference>
<evidence type="ECO:0000313" key="6">
    <source>
        <dbReference type="Proteomes" id="UP000215027"/>
    </source>
</evidence>
<name>A0A160T798_9CHLR</name>
<organism evidence="5 6">
    <name type="scientific">Candidatus Promineifilum breve</name>
    <dbReference type="NCBI Taxonomy" id="1806508"/>
    <lineage>
        <taxon>Bacteria</taxon>
        <taxon>Bacillati</taxon>
        <taxon>Chloroflexota</taxon>
        <taxon>Ardenticatenia</taxon>
        <taxon>Candidatus Promineifilales</taxon>
        <taxon>Candidatus Promineifilaceae</taxon>
        <taxon>Candidatus Promineifilum</taxon>
    </lineage>
</organism>
<protein>
    <submittedName>
        <fullName evidence="5">Aminomethyltransferase</fullName>
    </submittedName>
</protein>
<dbReference type="GO" id="GO:0008168">
    <property type="term" value="F:methyltransferase activity"/>
    <property type="evidence" value="ECO:0007669"/>
    <property type="project" value="UniProtKB-KW"/>
</dbReference>
<dbReference type="InterPro" id="IPR006222">
    <property type="entry name" value="GCVT_N"/>
</dbReference>
<dbReference type="SUPFAM" id="SSF103025">
    <property type="entry name" value="Folate-binding domain"/>
    <property type="match status" value="1"/>
</dbReference>
<keyword evidence="6" id="KW-1185">Reference proteome</keyword>
<sequence>MPLPTPFHSRTAAACESYEWRNWSGYLSAGIYEMSHDREYYAIRNSAALIDVSPLFKYEVTGPDAARLVDRVITRDVTKQRVGQVYYTPWCDAHGKVIDDGTVSRLEANRFRITSADPNGRWFQDVGYGLNATVTEVTDDLAALAIQGPRSRAILKEVVSGVDLDKLRYFHLAQGTFDGLPVTVTRTGYTGDLGYELWVRPEHAERLWDCLIDRGQGHGILPAGIMALDIARVEAGLIMIAVDYVSSHHAVIESQKSSPYEIGLGWAVAPNKGDFIGRRALAAERAKGSVWGFVGVRYDWPALERLFAEEDLPPRVAGRASRSAVPVYETGNPGRTGLSSGHIGQITSHTFSPILKQYIGIGTLLTPHAQIGNRVDVEVTVEFKRKLCPATIVATPFFDPERKKAQGSGGAGEQGRKS</sequence>
<dbReference type="Pfam" id="PF08669">
    <property type="entry name" value="GCV_T_C"/>
    <property type="match status" value="1"/>
</dbReference>
<dbReference type="InterPro" id="IPR013977">
    <property type="entry name" value="GcvT_C"/>
</dbReference>
<proteinExistence type="predicted"/>
<dbReference type="PIRSF" id="PIRSF006487">
    <property type="entry name" value="GcvT"/>
    <property type="match status" value="1"/>
</dbReference>
<dbReference type="PANTHER" id="PTHR43757">
    <property type="entry name" value="AMINOMETHYLTRANSFERASE"/>
    <property type="match status" value="1"/>
</dbReference>
<feature type="domain" description="Aminomethyltransferase C-terminal" evidence="4">
    <location>
        <begin position="341"/>
        <end position="399"/>
    </location>
</feature>
<dbReference type="Proteomes" id="UP000215027">
    <property type="component" value="Chromosome I"/>
</dbReference>
<feature type="domain" description="GCVT N-terminal" evidence="3">
    <location>
        <begin position="12"/>
        <end position="272"/>
    </location>
</feature>
<dbReference type="SUPFAM" id="SSF101790">
    <property type="entry name" value="Aminomethyltransferase beta-barrel domain"/>
    <property type="match status" value="1"/>
</dbReference>
<evidence type="ECO:0000259" key="3">
    <source>
        <dbReference type="Pfam" id="PF01571"/>
    </source>
</evidence>
<evidence type="ECO:0000259" key="4">
    <source>
        <dbReference type="Pfam" id="PF08669"/>
    </source>
</evidence>
<dbReference type="InterPro" id="IPR028896">
    <property type="entry name" value="GcvT/YgfZ/DmdA"/>
</dbReference>